<feature type="domain" description="Rab-GAP TBC" evidence="3">
    <location>
        <begin position="1"/>
        <end position="31"/>
    </location>
</feature>
<evidence type="ECO:0000259" key="3">
    <source>
        <dbReference type="PROSITE" id="PS50086"/>
    </source>
</evidence>
<feature type="compositionally biased region" description="Low complexity" evidence="2">
    <location>
        <begin position="301"/>
        <end position="320"/>
    </location>
</feature>
<dbReference type="AlphaFoldDB" id="A0AAV9N0Z6"/>
<dbReference type="SUPFAM" id="SSF47923">
    <property type="entry name" value="Ypt/Rab-GAP domain of gyp1p"/>
    <property type="match status" value="1"/>
</dbReference>
<reference evidence="4 5" key="1">
    <citation type="submission" date="2023-08" db="EMBL/GenBank/DDBJ databases">
        <title>Black Yeasts Isolated from many extreme environments.</title>
        <authorList>
            <person name="Coleine C."/>
            <person name="Stajich J.E."/>
            <person name="Selbmann L."/>
        </authorList>
    </citation>
    <scope>NUCLEOTIDE SEQUENCE [LARGE SCALE GENOMIC DNA]</scope>
    <source>
        <strain evidence="4 5">CCFEE 5792</strain>
    </source>
</reference>
<feature type="coiled-coil region" evidence="1">
    <location>
        <begin position="213"/>
        <end position="240"/>
    </location>
</feature>
<name>A0AAV9N0Z6_9EURO</name>
<evidence type="ECO:0000313" key="5">
    <source>
        <dbReference type="Proteomes" id="UP001358417"/>
    </source>
</evidence>
<protein>
    <recommendedName>
        <fullName evidence="3">Rab-GAP TBC domain-containing protein</fullName>
    </recommendedName>
</protein>
<gene>
    <name evidence="4" type="ORF">LTR84_007220</name>
</gene>
<organism evidence="4 5">
    <name type="scientific">Exophiala bonariae</name>
    <dbReference type="NCBI Taxonomy" id="1690606"/>
    <lineage>
        <taxon>Eukaryota</taxon>
        <taxon>Fungi</taxon>
        <taxon>Dikarya</taxon>
        <taxon>Ascomycota</taxon>
        <taxon>Pezizomycotina</taxon>
        <taxon>Eurotiomycetes</taxon>
        <taxon>Chaetothyriomycetidae</taxon>
        <taxon>Chaetothyriales</taxon>
        <taxon>Herpotrichiellaceae</taxon>
        <taxon>Exophiala</taxon>
    </lineage>
</organism>
<proteinExistence type="predicted"/>
<keyword evidence="1" id="KW-0175">Coiled coil</keyword>
<dbReference type="RefSeq" id="XP_064702439.1">
    <property type="nucleotide sequence ID" value="XM_064850773.1"/>
</dbReference>
<dbReference type="InterPro" id="IPR035969">
    <property type="entry name" value="Rab-GAP_TBC_sf"/>
</dbReference>
<feature type="region of interest" description="Disordered" evidence="2">
    <location>
        <begin position="96"/>
        <end position="141"/>
    </location>
</feature>
<dbReference type="GeneID" id="89975386"/>
<evidence type="ECO:0000313" key="4">
    <source>
        <dbReference type="EMBL" id="KAK5046866.1"/>
    </source>
</evidence>
<comment type="caution">
    <text evidence="4">The sequence shown here is derived from an EMBL/GenBank/DDBJ whole genome shotgun (WGS) entry which is preliminary data.</text>
</comment>
<keyword evidence="5" id="KW-1185">Reference proteome</keyword>
<feature type="compositionally biased region" description="Basic and acidic residues" evidence="2">
    <location>
        <begin position="386"/>
        <end position="395"/>
    </location>
</feature>
<evidence type="ECO:0000256" key="2">
    <source>
        <dbReference type="SAM" id="MobiDB-lite"/>
    </source>
</evidence>
<dbReference type="EMBL" id="JAVRRD010000028">
    <property type="protein sequence ID" value="KAK5046866.1"/>
    <property type="molecule type" value="Genomic_DNA"/>
</dbReference>
<dbReference type="Gene3D" id="1.10.472.80">
    <property type="entry name" value="Ypt/Rab-GAP domain of gyp1p, domain 3"/>
    <property type="match status" value="1"/>
</dbReference>
<accession>A0AAV9N0Z6</accession>
<sequence length="432" mass="48120">MACSRWIRLLFGREFNFKEVLRIWDLLFAENLRGDIVDLTCVAMLLRCRWSLVEADYTAAITALTHYSFPPSPEGPQQLVRDATFLDRNRNSSAGATLIQHYTGRRPKTDETSASRSQSGIRNARTIQHRQSPSASPGRFASPQRQLEGLFQEVAGGLQKRTEGWNVSKAVRSAVGEVRRNMNNYQTPHSRQPSSDVLYGERKSLDGRAEEVRQVAQHKIEELETRNKQLAKMLDDALQSLRTTKLASSESSDDADQSFNMSLARIQFVSVYLNNSDIPIPPEVLTEESTIPTVKVETSKSEASTPPTESSSHSTQSPPTVEAEKVAQEPISNATPVVEKPTKDEDDASSAGHKSRPSLMDASFSFMLGENRHRSSFVTSAALLPEQRRESESKTRSAQLSNEAKTKAQQTRRGSESEDDGFTLTKMRGGRE</sequence>
<dbReference type="InterPro" id="IPR000195">
    <property type="entry name" value="Rab-GAP-TBC_dom"/>
</dbReference>
<dbReference type="Proteomes" id="UP001358417">
    <property type="component" value="Unassembled WGS sequence"/>
</dbReference>
<feature type="compositionally biased region" description="Polar residues" evidence="2">
    <location>
        <begin position="114"/>
        <end position="135"/>
    </location>
</feature>
<evidence type="ECO:0000256" key="1">
    <source>
        <dbReference type="SAM" id="Coils"/>
    </source>
</evidence>
<feature type="region of interest" description="Disordered" evidence="2">
    <location>
        <begin position="376"/>
        <end position="432"/>
    </location>
</feature>
<dbReference type="PROSITE" id="PS50086">
    <property type="entry name" value="TBC_RABGAP"/>
    <property type="match status" value="1"/>
</dbReference>
<feature type="compositionally biased region" description="Polar residues" evidence="2">
    <location>
        <begin position="396"/>
        <end position="412"/>
    </location>
</feature>
<feature type="region of interest" description="Disordered" evidence="2">
    <location>
        <begin position="280"/>
        <end position="360"/>
    </location>
</feature>